<feature type="domain" description="DUF7044" evidence="4">
    <location>
        <begin position="31"/>
        <end position="114"/>
    </location>
</feature>
<dbReference type="PANTHER" id="PTHR22255">
    <property type="entry name" value="LP06548P"/>
    <property type="match status" value="1"/>
</dbReference>
<evidence type="ECO:0000259" key="3">
    <source>
        <dbReference type="Pfam" id="PF23070"/>
    </source>
</evidence>
<dbReference type="AlphaFoldDB" id="A0A7R9NVW4"/>
<evidence type="ECO:0000313" key="5">
    <source>
        <dbReference type="EMBL" id="CAD7458231.1"/>
    </source>
</evidence>
<evidence type="ECO:0000259" key="4">
    <source>
        <dbReference type="Pfam" id="PF23071"/>
    </source>
</evidence>
<dbReference type="Pfam" id="PF23071">
    <property type="entry name" value="DUF7044"/>
    <property type="match status" value="1"/>
</dbReference>
<proteinExistence type="predicted"/>
<gene>
    <name evidence="5" type="ORF">TTEB3V08_LOCUS6215</name>
</gene>
<dbReference type="InterPro" id="IPR055471">
    <property type="entry name" value="DUF7043"/>
</dbReference>
<name>A0A7R9NVW4_9NEOP</name>
<protein>
    <submittedName>
        <fullName evidence="5">Uncharacterized protein</fullName>
    </submittedName>
</protein>
<feature type="chain" id="PRO_5030521419" evidence="1">
    <location>
        <begin position="28"/>
        <end position="771"/>
    </location>
</feature>
<organism evidence="5">
    <name type="scientific">Timema tahoe</name>
    <dbReference type="NCBI Taxonomy" id="61484"/>
    <lineage>
        <taxon>Eukaryota</taxon>
        <taxon>Metazoa</taxon>
        <taxon>Ecdysozoa</taxon>
        <taxon>Arthropoda</taxon>
        <taxon>Hexapoda</taxon>
        <taxon>Insecta</taxon>
        <taxon>Pterygota</taxon>
        <taxon>Neoptera</taxon>
        <taxon>Polyneoptera</taxon>
        <taxon>Phasmatodea</taxon>
        <taxon>Timematodea</taxon>
        <taxon>Timematoidea</taxon>
        <taxon>Timematidae</taxon>
        <taxon>Timema</taxon>
    </lineage>
</organism>
<dbReference type="EMBL" id="OE002139">
    <property type="protein sequence ID" value="CAD7458231.1"/>
    <property type="molecule type" value="Genomic_DNA"/>
</dbReference>
<dbReference type="InterPro" id="IPR055470">
    <property type="entry name" value="DUF7042"/>
</dbReference>
<feature type="signal peptide" evidence="1">
    <location>
        <begin position="1"/>
        <end position="27"/>
    </location>
</feature>
<evidence type="ECO:0000256" key="1">
    <source>
        <dbReference type="SAM" id="SignalP"/>
    </source>
</evidence>
<evidence type="ECO:0000259" key="2">
    <source>
        <dbReference type="Pfam" id="PF23069"/>
    </source>
</evidence>
<feature type="domain" description="DUF7043" evidence="3">
    <location>
        <begin position="265"/>
        <end position="374"/>
    </location>
</feature>
<keyword evidence="1" id="KW-0732">Signal</keyword>
<dbReference type="PANTHER" id="PTHR22255:SF9">
    <property type="entry name" value="LP06548P"/>
    <property type="match status" value="1"/>
</dbReference>
<accession>A0A7R9NVW4</accession>
<reference evidence="5" key="1">
    <citation type="submission" date="2020-11" db="EMBL/GenBank/DDBJ databases">
        <authorList>
            <person name="Tran Van P."/>
        </authorList>
    </citation>
    <scope>NUCLEOTIDE SEQUENCE</scope>
</reference>
<dbReference type="Pfam" id="PF23069">
    <property type="entry name" value="DUF7042"/>
    <property type="match status" value="1"/>
</dbReference>
<sequence>MELVWRVKRILLHTLSILGIILPMTWSSKDNCQLPADWSGLWFQNRVENLIVINTTHIETKGECVQSDGSEKFIFEDKLEGCYRCVVLHQKHHNVLQYKETDCNIASELDDLCDEIIGDAPLYSMFRVHGSPETCPFKSPPFTFSYNRGSGECKFPISTIDSCTDDSRLLFRYQACPDIQGTESTVEELLCLASWKDGNDRFLVGKVYHKMATTDEQRYRCFAYKEIDGSLAYQVAQSGESTCTNGLSATEGSRTMKLSRVDSQQTSCKFPNWVSNHRRWHTLDYKRLYFVSHHNTSLRVSGDEQDQERRVICHTLVASSHHSVTIVAHATAACNSGYVCMMIYRRDGHVIELQQSGKVVLVPEEACNETNFNAVTLPYTTLITASLHSRKCPYLGRYTVSGQKIDGTRRKRQQGDVEAEKCDDEVFESLVVGCTQSSDTMQFYSACASETISGRATHPLYCLDRSTTMFSKPSVTSSPLYSAPKRTPNFAKCDNPSVNYPKTTRCDQLVEYSCHGNWEDNQTSYLIASPVSRTSVGARRFCFIYSKSVADSSFGRNKGKGAAMLQMSTVTDSCHRHIMPGITGVWAFNLTVNGLLSQNAAAFNAVRACNVPRGVRALYTVALCVLSQSAAAFNATPCDRGCLVQLLTVLSSGTTGSLRPRNAHIDVFKSDAEFVSVVFDPSHDYETMQYTRSDQNISLVTGPNTGYVETYKAATFMLVNPTDSHMSTAPWFNSRSSFEATATGDQSVRPASLHCVCVHTAPRAPPRKRVF</sequence>
<feature type="domain" description="DUF7042" evidence="2">
    <location>
        <begin position="132"/>
        <end position="259"/>
    </location>
</feature>
<dbReference type="GO" id="GO:0061909">
    <property type="term" value="P:autophagosome-lysosome fusion"/>
    <property type="evidence" value="ECO:0007669"/>
    <property type="project" value="TreeGrafter"/>
</dbReference>
<dbReference type="InterPro" id="IPR055472">
    <property type="entry name" value="DUF7044"/>
</dbReference>
<dbReference type="Pfam" id="PF23070">
    <property type="entry name" value="DUF7043"/>
    <property type="match status" value="1"/>
</dbReference>